<dbReference type="PANTHER" id="PTHR44943:SF8">
    <property type="entry name" value="TPR REPEAT-CONTAINING PROTEIN MJ0263"/>
    <property type="match status" value="1"/>
</dbReference>
<proteinExistence type="predicted"/>
<dbReference type="InterPro" id="IPR019734">
    <property type="entry name" value="TPR_rpt"/>
</dbReference>
<dbReference type="SUPFAM" id="SSF48452">
    <property type="entry name" value="TPR-like"/>
    <property type="match status" value="1"/>
</dbReference>
<organism evidence="4 5">
    <name type="scientific">Nitrosopumilus ureiphilus</name>
    <dbReference type="NCBI Taxonomy" id="1470067"/>
    <lineage>
        <taxon>Archaea</taxon>
        <taxon>Nitrososphaerota</taxon>
        <taxon>Nitrososphaeria</taxon>
        <taxon>Nitrosopumilales</taxon>
        <taxon>Nitrosopumilaceae</taxon>
        <taxon>Nitrosopumilus</taxon>
    </lineage>
</organism>
<dbReference type="GeneID" id="56067926"/>
<protein>
    <submittedName>
        <fullName evidence="4">Uncharacterized protein</fullName>
    </submittedName>
</protein>
<accession>A0A7D5M8A3</accession>
<feature type="repeat" description="TPR" evidence="3">
    <location>
        <begin position="358"/>
        <end position="391"/>
    </location>
</feature>
<dbReference type="OrthoDB" id="115601at2157"/>
<keyword evidence="1" id="KW-0677">Repeat</keyword>
<evidence type="ECO:0000256" key="1">
    <source>
        <dbReference type="ARBA" id="ARBA00022737"/>
    </source>
</evidence>
<gene>
    <name evidence="4" type="ORF">C5F50_07485</name>
</gene>
<evidence type="ECO:0000313" key="5">
    <source>
        <dbReference type="Proteomes" id="UP000509478"/>
    </source>
</evidence>
<reference evidence="4 5" key="1">
    <citation type="submission" date="2018-02" db="EMBL/GenBank/DDBJ databases">
        <title>Complete genome of Nitrosopumilus ureaphilus PS0.</title>
        <authorList>
            <person name="Qin W."/>
            <person name="Zheng Y."/>
            <person name="Stahl D.A."/>
        </authorList>
    </citation>
    <scope>NUCLEOTIDE SEQUENCE [LARGE SCALE GENOMIC DNA]</scope>
    <source>
        <strain evidence="4 5">PS0</strain>
    </source>
</reference>
<keyword evidence="5" id="KW-1185">Reference proteome</keyword>
<dbReference type="RefSeq" id="WP_179370791.1">
    <property type="nucleotide sequence ID" value="NZ_CP026995.1"/>
</dbReference>
<dbReference type="Proteomes" id="UP000509478">
    <property type="component" value="Chromosome"/>
</dbReference>
<keyword evidence="2 3" id="KW-0802">TPR repeat</keyword>
<dbReference type="Pfam" id="PF13432">
    <property type="entry name" value="TPR_16"/>
    <property type="match status" value="2"/>
</dbReference>
<name>A0A7D5M8A3_9ARCH</name>
<dbReference type="InterPro" id="IPR011990">
    <property type="entry name" value="TPR-like_helical_dom_sf"/>
</dbReference>
<evidence type="ECO:0000313" key="4">
    <source>
        <dbReference type="EMBL" id="QLH06930.1"/>
    </source>
</evidence>
<dbReference type="InterPro" id="IPR051685">
    <property type="entry name" value="Ycf3/AcsC/BcsC/TPR_MFPF"/>
</dbReference>
<evidence type="ECO:0000256" key="3">
    <source>
        <dbReference type="PROSITE-ProRule" id="PRU00339"/>
    </source>
</evidence>
<dbReference type="AlphaFoldDB" id="A0A7D5M8A3"/>
<dbReference type="EMBL" id="CP026995">
    <property type="protein sequence ID" value="QLH06930.1"/>
    <property type="molecule type" value="Genomic_DNA"/>
</dbReference>
<sequence>MPLKEIRVQFNVPFQIDLPDNPYSVKNSKYSCMVYLAKKISKDNASGWYGNPRISEDRFGHTNYSRCVTRFVFSNPVEFEEEKIQKICTKYSLDALNKILNTCRWKSNEFFNHDILRKDVVAIKYRYFDENHNELGGWTFSSKGAIKIGGKSNLSDAEIGSIKESLMNEKSFPFVSELAKNSIDYFGFRNFRLACVEIQTSAEIILSDILRTYLNDLNSTDPSSVQAYLDAANVNNPSISEFPRYRWDVIKPVLRAATFDTITGESTCQNWNNKCKETRHRVVHAGHQPDQQETIDALKSGLDFLNLLKNYKTTDYDYSNENFDSNIIDKLIDDEEIDEEFAKTLSFEEIQKIDESKVEEFLKKAQEYIKNRKVNDAIKIFDDTLVLDPLNFQVLGNKGIILENEKKYEDAVKCFEEILLFENEHQMALLHKATSLIQLDINKAIQTFDELIKLKPDHLQALGRKGDALCRLQKYDEALCCFDSVLKYNSNIPEAYFKKSLIKYIQGNTSESMELLKNSIEKDVNYKEKAKKAKTFSALLENEEFKKITG</sequence>
<dbReference type="SMART" id="SM00028">
    <property type="entry name" value="TPR"/>
    <property type="match status" value="4"/>
</dbReference>
<dbReference type="Gene3D" id="1.25.40.10">
    <property type="entry name" value="Tetratricopeptide repeat domain"/>
    <property type="match status" value="2"/>
</dbReference>
<dbReference type="PANTHER" id="PTHR44943">
    <property type="entry name" value="CELLULOSE SYNTHASE OPERON PROTEIN C"/>
    <property type="match status" value="1"/>
</dbReference>
<dbReference type="KEGG" id="nue:C5F50_07485"/>
<evidence type="ECO:0000256" key="2">
    <source>
        <dbReference type="ARBA" id="ARBA00022803"/>
    </source>
</evidence>
<dbReference type="PROSITE" id="PS50005">
    <property type="entry name" value="TPR"/>
    <property type="match status" value="1"/>
</dbReference>